<dbReference type="GO" id="GO:0016853">
    <property type="term" value="F:isomerase activity"/>
    <property type="evidence" value="ECO:0007669"/>
    <property type="project" value="UniProtKB-KW"/>
</dbReference>
<dbReference type="Proteomes" id="UP000218288">
    <property type="component" value="Chromosome"/>
</dbReference>
<feature type="region of interest" description="Disordered" evidence="1">
    <location>
        <begin position="58"/>
        <end position="87"/>
    </location>
</feature>
<reference evidence="2 3" key="1">
    <citation type="journal article" date="2016" name="Genome Announc.">
        <title>Complete Genome Sequence of Methylobacterium populi P-1M, Isolated from Pink-Pigmented Household Biofilm.</title>
        <authorList>
            <person name="Morohoshi T."/>
            <person name="Ikeda T."/>
        </authorList>
    </citation>
    <scope>NUCLEOTIDE SEQUENCE [LARGE SCALE GENOMIC DNA]</scope>
    <source>
        <strain evidence="2 3">P-1M</strain>
    </source>
</reference>
<gene>
    <name evidence="2" type="ORF">MPPM_4714</name>
</gene>
<evidence type="ECO:0000256" key="1">
    <source>
        <dbReference type="SAM" id="MobiDB-lite"/>
    </source>
</evidence>
<sequence>MTGSFFAVTTRTITTDGFSASGRAEAADAGVGRAAVARRADKTAARAVAVRMGRRPEDIGRASGQGVELETGLGGTLRDLDQDSNRT</sequence>
<dbReference type="AlphaFoldDB" id="A0A160PIM9"/>
<feature type="compositionally biased region" description="Basic and acidic residues" evidence="1">
    <location>
        <begin position="78"/>
        <end position="87"/>
    </location>
</feature>
<proteinExistence type="predicted"/>
<dbReference type="EMBL" id="AP014809">
    <property type="protein sequence ID" value="BAU93319.1"/>
    <property type="molecule type" value="Genomic_DNA"/>
</dbReference>
<name>A0A160PIM9_9HYPH</name>
<organism evidence="2 3">
    <name type="scientific">Methylorubrum populi</name>
    <dbReference type="NCBI Taxonomy" id="223967"/>
    <lineage>
        <taxon>Bacteria</taxon>
        <taxon>Pseudomonadati</taxon>
        <taxon>Pseudomonadota</taxon>
        <taxon>Alphaproteobacteria</taxon>
        <taxon>Hyphomicrobiales</taxon>
        <taxon>Methylobacteriaceae</taxon>
        <taxon>Methylorubrum</taxon>
    </lineage>
</organism>
<evidence type="ECO:0000313" key="3">
    <source>
        <dbReference type="Proteomes" id="UP000218288"/>
    </source>
</evidence>
<keyword evidence="2" id="KW-0413">Isomerase</keyword>
<evidence type="ECO:0000313" key="2">
    <source>
        <dbReference type="EMBL" id="BAU93319.1"/>
    </source>
</evidence>
<accession>A0A160PIM9</accession>
<protein>
    <submittedName>
        <fullName evidence="2">Peptidyl-prolyl cis-trans isomerase</fullName>
    </submittedName>
</protein>